<dbReference type="UniPathway" id="UPA00246"/>
<name>A0A841T1P6_9BACL</name>
<organism evidence="8 9">
    <name type="scientific">Cohnella thailandensis</name>
    <dbReference type="NCBI Taxonomy" id="557557"/>
    <lineage>
        <taxon>Bacteria</taxon>
        <taxon>Bacillati</taxon>
        <taxon>Bacillota</taxon>
        <taxon>Bacilli</taxon>
        <taxon>Bacillales</taxon>
        <taxon>Paenibacillaceae</taxon>
        <taxon>Cohnella</taxon>
    </lineage>
</organism>
<dbReference type="Proteomes" id="UP000535838">
    <property type="component" value="Unassembled WGS sequence"/>
</dbReference>
<dbReference type="NCBIfam" id="NF002794">
    <property type="entry name" value="PRK02925.1"/>
    <property type="match status" value="1"/>
</dbReference>
<dbReference type="GO" id="GO:0008880">
    <property type="term" value="F:glucuronate isomerase activity"/>
    <property type="evidence" value="ECO:0007669"/>
    <property type="project" value="UniProtKB-UniRule"/>
</dbReference>
<dbReference type="Gene3D" id="3.20.20.140">
    <property type="entry name" value="Metal-dependent hydrolases"/>
    <property type="match status" value="1"/>
</dbReference>
<dbReference type="EMBL" id="JACJVQ010000015">
    <property type="protein sequence ID" value="MBB6636000.1"/>
    <property type="molecule type" value="Genomic_DNA"/>
</dbReference>
<sequence>MIAFSTENLLLTNKSARILYRDYAAEMPIYDYHSHLDPRRIASGQPFRNLTELWLNGDHYKWRALRWLGVDEAYITGSASDKDKFLAWAKAAPAMAGNPLYHWTHLELSRYFGIGDRLSESNAEEIWNRANERLQEPDFGGSGILEKFKVRVVCTTDDPIDSLEDHASIKANPSIRARVAPTFRPDRILDIRREDYRDYIAKLGEAADVAITGLADLLTAIGTRIDFFHANGCRLSDHGFGELPYTPVPESEIARILKRALDGGSVTEAEAAEFQTYMLLRLGEQYHARGWTMQLHIGAIRNNNDRMSSLLGKDSGYDSILDYQLARSLNGVLNALDQADRLPKTIVYSLYPYHYEMIATTIGNFQGGGHRGKLQLGSAWWFHDQKEGMIQQLKALSSIGLISTFVGMLTDSRSFMSFPRHEYFRRVLCGLFGTWMEDGELPMDYEYIGEMIRDICYRNAESYFGI</sequence>
<evidence type="ECO:0000256" key="1">
    <source>
        <dbReference type="ARBA" id="ARBA00001165"/>
    </source>
</evidence>
<dbReference type="Pfam" id="PF02614">
    <property type="entry name" value="UxaC"/>
    <property type="match status" value="1"/>
</dbReference>
<proteinExistence type="inferred from homology"/>
<dbReference type="SUPFAM" id="SSF51556">
    <property type="entry name" value="Metallo-dependent hydrolases"/>
    <property type="match status" value="1"/>
</dbReference>
<evidence type="ECO:0000313" key="8">
    <source>
        <dbReference type="EMBL" id="MBB6636000.1"/>
    </source>
</evidence>
<dbReference type="InterPro" id="IPR003766">
    <property type="entry name" value="Uronate_isomerase"/>
</dbReference>
<comment type="pathway">
    <text evidence="2 7">Carbohydrate metabolism; pentose and glucuronate interconversion.</text>
</comment>
<comment type="similarity">
    <text evidence="3 7">Belongs to the metallo-dependent hydrolases superfamily. Uronate isomerase family.</text>
</comment>
<comment type="caution">
    <text evidence="8">The sequence shown here is derived from an EMBL/GenBank/DDBJ whole genome shotgun (WGS) entry which is preliminary data.</text>
</comment>
<evidence type="ECO:0000256" key="3">
    <source>
        <dbReference type="ARBA" id="ARBA00008397"/>
    </source>
</evidence>
<reference evidence="8 9" key="1">
    <citation type="submission" date="2020-08" db="EMBL/GenBank/DDBJ databases">
        <title>Cohnella phylogeny.</title>
        <authorList>
            <person name="Dunlap C."/>
        </authorList>
    </citation>
    <scope>NUCLEOTIDE SEQUENCE [LARGE SCALE GENOMIC DNA]</scope>
    <source>
        <strain evidence="8 9">DSM 25241</strain>
    </source>
</reference>
<dbReference type="PANTHER" id="PTHR30068:SF4">
    <property type="entry name" value="URONATE ISOMERASE"/>
    <property type="match status" value="1"/>
</dbReference>
<dbReference type="RefSeq" id="WP_185121220.1">
    <property type="nucleotide sequence ID" value="NZ_JACJVQ010000015.1"/>
</dbReference>
<keyword evidence="9" id="KW-1185">Reference proteome</keyword>
<dbReference type="EC" id="5.3.1.12" evidence="4 7"/>
<evidence type="ECO:0000256" key="2">
    <source>
        <dbReference type="ARBA" id="ARBA00004892"/>
    </source>
</evidence>
<evidence type="ECO:0000256" key="7">
    <source>
        <dbReference type="HAMAP-Rule" id="MF_00675"/>
    </source>
</evidence>
<evidence type="ECO:0000313" key="9">
    <source>
        <dbReference type="Proteomes" id="UP000535838"/>
    </source>
</evidence>
<dbReference type="PANTHER" id="PTHR30068">
    <property type="entry name" value="URONATE ISOMERASE"/>
    <property type="match status" value="1"/>
</dbReference>
<dbReference type="GO" id="GO:0019698">
    <property type="term" value="P:D-galacturonate catabolic process"/>
    <property type="evidence" value="ECO:0007669"/>
    <property type="project" value="TreeGrafter"/>
</dbReference>
<dbReference type="InterPro" id="IPR032466">
    <property type="entry name" value="Metal_Hydrolase"/>
</dbReference>
<accession>A0A841T1P6</accession>
<evidence type="ECO:0000256" key="5">
    <source>
        <dbReference type="ARBA" id="ARBA00020555"/>
    </source>
</evidence>
<dbReference type="GO" id="GO:0042840">
    <property type="term" value="P:D-glucuronate catabolic process"/>
    <property type="evidence" value="ECO:0007669"/>
    <property type="project" value="TreeGrafter"/>
</dbReference>
<protein>
    <recommendedName>
        <fullName evidence="5 7">Uronate isomerase</fullName>
        <ecNumber evidence="4 7">5.3.1.12</ecNumber>
    </recommendedName>
    <alternativeName>
        <fullName evidence="7">Glucuronate isomerase</fullName>
    </alternativeName>
    <alternativeName>
        <fullName evidence="7">Uronic isomerase</fullName>
    </alternativeName>
</protein>
<dbReference type="HAMAP" id="MF_00675">
    <property type="entry name" value="UxaC"/>
    <property type="match status" value="1"/>
</dbReference>
<dbReference type="Gene3D" id="1.10.2020.10">
    <property type="entry name" value="uronate isomerase, domain 2, chain A"/>
    <property type="match status" value="1"/>
</dbReference>
<gene>
    <name evidence="7 8" type="primary">uxaC</name>
    <name evidence="8" type="ORF">H7B67_17920</name>
</gene>
<evidence type="ECO:0000256" key="4">
    <source>
        <dbReference type="ARBA" id="ARBA00012546"/>
    </source>
</evidence>
<comment type="catalytic activity">
    <reaction evidence="1 7">
        <text>D-glucuronate = D-fructuronate</text>
        <dbReference type="Rhea" id="RHEA:13049"/>
        <dbReference type="ChEBI" id="CHEBI:58720"/>
        <dbReference type="ChEBI" id="CHEBI:59863"/>
        <dbReference type="EC" id="5.3.1.12"/>
    </reaction>
</comment>
<comment type="catalytic activity">
    <reaction evidence="7">
        <text>aldehydo-D-galacturonate = keto-D-tagaturonate</text>
        <dbReference type="Rhea" id="RHEA:27702"/>
        <dbReference type="ChEBI" id="CHEBI:12952"/>
        <dbReference type="ChEBI" id="CHEBI:17886"/>
    </reaction>
</comment>
<dbReference type="AlphaFoldDB" id="A0A841T1P6"/>
<evidence type="ECO:0000256" key="6">
    <source>
        <dbReference type="ARBA" id="ARBA00023235"/>
    </source>
</evidence>
<keyword evidence="6 7" id="KW-0413">Isomerase</keyword>